<organism evidence="11 12">
    <name type="scientific">Microbacterium bovistercoris</name>
    <dbReference type="NCBI Taxonomy" id="2293570"/>
    <lineage>
        <taxon>Bacteria</taxon>
        <taxon>Bacillati</taxon>
        <taxon>Actinomycetota</taxon>
        <taxon>Actinomycetes</taxon>
        <taxon>Micrococcales</taxon>
        <taxon>Microbacteriaceae</taxon>
        <taxon>Microbacterium</taxon>
    </lineage>
</organism>
<dbReference type="Proteomes" id="UP000262172">
    <property type="component" value="Unassembled WGS sequence"/>
</dbReference>
<dbReference type="Gene3D" id="3.10.20.310">
    <property type="entry name" value="membrane protein fhac"/>
    <property type="match status" value="1"/>
</dbReference>
<keyword evidence="4 9" id="KW-0812">Transmembrane</keyword>
<evidence type="ECO:0000256" key="7">
    <source>
        <dbReference type="ARBA" id="ARBA00023306"/>
    </source>
</evidence>
<dbReference type="PANTHER" id="PTHR37820">
    <property type="entry name" value="CELL DIVISION PROTEIN DIVIB"/>
    <property type="match status" value="1"/>
</dbReference>
<proteinExistence type="predicted"/>
<evidence type="ECO:0000259" key="10">
    <source>
        <dbReference type="PROSITE" id="PS51779"/>
    </source>
</evidence>
<dbReference type="EMBL" id="QUAB01000046">
    <property type="protein sequence ID" value="REJ04622.1"/>
    <property type="molecule type" value="Genomic_DNA"/>
</dbReference>
<protein>
    <submittedName>
        <fullName evidence="11">Cell division protein</fullName>
    </submittedName>
</protein>
<comment type="subcellular location">
    <subcellularLocation>
        <location evidence="1">Membrane</location>
    </subcellularLocation>
</comment>
<feature type="domain" description="POTRA" evidence="10">
    <location>
        <begin position="114"/>
        <end position="182"/>
    </location>
</feature>
<evidence type="ECO:0000256" key="6">
    <source>
        <dbReference type="ARBA" id="ARBA00023136"/>
    </source>
</evidence>
<evidence type="ECO:0000256" key="4">
    <source>
        <dbReference type="ARBA" id="ARBA00022692"/>
    </source>
</evidence>
<evidence type="ECO:0000256" key="3">
    <source>
        <dbReference type="ARBA" id="ARBA00022618"/>
    </source>
</evidence>
<feature type="transmembrane region" description="Helical" evidence="9">
    <location>
        <begin position="89"/>
        <end position="110"/>
    </location>
</feature>
<dbReference type="PANTHER" id="PTHR37820:SF1">
    <property type="entry name" value="CELL DIVISION PROTEIN FTSQ"/>
    <property type="match status" value="1"/>
</dbReference>
<evidence type="ECO:0000256" key="9">
    <source>
        <dbReference type="SAM" id="Phobius"/>
    </source>
</evidence>
<keyword evidence="2" id="KW-1003">Cell membrane</keyword>
<reference evidence="11 12" key="1">
    <citation type="submission" date="2018-08" db="EMBL/GenBank/DDBJ databases">
        <title>Isolation, diversity and antifungal activity of Actinobacteria from cow dung.</title>
        <authorList>
            <person name="Ling L."/>
        </authorList>
    </citation>
    <scope>NUCLEOTIDE SEQUENCE [LARGE SCALE GENOMIC DNA]</scope>
    <source>
        <strain evidence="11 12">NEAU-LLE</strain>
    </source>
</reference>
<dbReference type="InterPro" id="IPR005548">
    <property type="entry name" value="Cell_div_FtsQ/DivIB_C"/>
</dbReference>
<evidence type="ECO:0000256" key="2">
    <source>
        <dbReference type="ARBA" id="ARBA00022475"/>
    </source>
</evidence>
<keyword evidence="12" id="KW-1185">Reference proteome</keyword>
<dbReference type="GO" id="GO:0005886">
    <property type="term" value="C:plasma membrane"/>
    <property type="evidence" value="ECO:0007669"/>
    <property type="project" value="TreeGrafter"/>
</dbReference>
<dbReference type="Pfam" id="PF08478">
    <property type="entry name" value="POTRA_1"/>
    <property type="match status" value="1"/>
</dbReference>
<dbReference type="Pfam" id="PF03799">
    <property type="entry name" value="FtsQ_DivIB_C"/>
    <property type="match status" value="1"/>
</dbReference>
<dbReference type="AlphaFoldDB" id="A0A371NR32"/>
<dbReference type="InterPro" id="IPR050487">
    <property type="entry name" value="FtsQ_DivIB"/>
</dbReference>
<name>A0A371NR32_9MICO</name>
<dbReference type="RefSeq" id="WP_116243020.1">
    <property type="nucleotide sequence ID" value="NZ_QUAB01000046.1"/>
</dbReference>
<feature type="region of interest" description="Disordered" evidence="8">
    <location>
        <begin position="1"/>
        <end position="49"/>
    </location>
</feature>
<dbReference type="InterPro" id="IPR013685">
    <property type="entry name" value="POTRA_FtsQ_type"/>
</dbReference>
<evidence type="ECO:0000313" key="11">
    <source>
        <dbReference type="EMBL" id="REJ04622.1"/>
    </source>
</evidence>
<dbReference type="PROSITE" id="PS51779">
    <property type="entry name" value="POTRA"/>
    <property type="match status" value="1"/>
</dbReference>
<dbReference type="OrthoDB" id="4793367at2"/>
<keyword evidence="6 9" id="KW-0472">Membrane</keyword>
<dbReference type="GO" id="GO:0051301">
    <property type="term" value="P:cell division"/>
    <property type="evidence" value="ECO:0007669"/>
    <property type="project" value="UniProtKB-KW"/>
</dbReference>
<dbReference type="InterPro" id="IPR034746">
    <property type="entry name" value="POTRA"/>
</dbReference>
<keyword evidence="3 11" id="KW-0132">Cell division</keyword>
<evidence type="ECO:0000256" key="8">
    <source>
        <dbReference type="SAM" id="MobiDB-lite"/>
    </source>
</evidence>
<comment type="caution">
    <text evidence="11">The sequence shown here is derived from an EMBL/GenBank/DDBJ whole genome shotgun (WGS) entry which is preliminary data.</text>
</comment>
<keyword evidence="7" id="KW-0131">Cell cycle</keyword>
<gene>
    <name evidence="11" type="ORF">DY023_14390</name>
</gene>
<keyword evidence="5 9" id="KW-1133">Transmembrane helix</keyword>
<evidence type="ECO:0000256" key="5">
    <source>
        <dbReference type="ARBA" id="ARBA00022989"/>
    </source>
</evidence>
<accession>A0A371NR32</accession>
<sequence length="306" mass="32083">MRRPAPIPASEEQARQSVRTESARDPVPLRGEASAVPDDETAPIDPIGPVVDPVAEVSGADVWRAARARRKALRAEIRRFTSRSRRRRFVWLTSIGAVLLVVLGTAAAAYSPLFAVEDISVVGAKSLDAQQVEQALSGQIGTPIALVDDSAVKSALMAFPLIETYALEVRPPHGLTVRIVERTPIGVLRSGAGYTLVDAAGVALATTDARPEGQPLLSITGGAGTPAFESAGLVVRSLPAEVRSALTDVRASTPDSVTLVLGDGRTVLWGSSEDSAAKSVILSKLMVNNPKSRTFDVSSPTVPVVG</sequence>
<evidence type="ECO:0000256" key="1">
    <source>
        <dbReference type="ARBA" id="ARBA00004370"/>
    </source>
</evidence>
<evidence type="ECO:0000313" key="12">
    <source>
        <dbReference type="Proteomes" id="UP000262172"/>
    </source>
</evidence>